<organism evidence="2 3">
    <name type="scientific">Lepeophtheirus salmonis</name>
    <name type="common">Salmon louse</name>
    <name type="synonym">Caligus salmonis</name>
    <dbReference type="NCBI Taxonomy" id="72036"/>
    <lineage>
        <taxon>Eukaryota</taxon>
        <taxon>Metazoa</taxon>
        <taxon>Ecdysozoa</taxon>
        <taxon>Arthropoda</taxon>
        <taxon>Crustacea</taxon>
        <taxon>Multicrustacea</taxon>
        <taxon>Hexanauplia</taxon>
        <taxon>Copepoda</taxon>
        <taxon>Siphonostomatoida</taxon>
        <taxon>Caligidae</taxon>
        <taxon>Lepeophtheirus</taxon>
    </lineage>
</organism>
<feature type="region of interest" description="Disordered" evidence="1">
    <location>
        <begin position="470"/>
        <end position="579"/>
    </location>
</feature>
<proteinExistence type="predicted"/>
<dbReference type="PANTHER" id="PTHR47992">
    <property type="entry name" value="PROTEIN PHOSPHATASE"/>
    <property type="match status" value="1"/>
</dbReference>
<dbReference type="EC" id="3.1.3.16" evidence="2"/>
<dbReference type="SUPFAM" id="SSF81606">
    <property type="entry name" value="PP2C-like"/>
    <property type="match status" value="1"/>
</dbReference>
<evidence type="ECO:0000256" key="1">
    <source>
        <dbReference type="SAM" id="MobiDB-lite"/>
    </source>
</evidence>
<gene>
    <name evidence="2" type="ORF">LSAA_9082</name>
</gene>
<dbReference type="InterPro" id="IPR015655">
    <property type="entry name" value="PP2C"/>
</dbReference>
<dbReference type="Pfam" id="PF00481">
    <property type="entry name" value="PP2C"/>
    <property type="match status" value="1"/>
</dbReference>
<feature type="compositionally biased region" description="Basic residues" evidence="1">
    <location>
        <begin position="525"/>
        <end position="538"/>
    </location>
</feature>
<dbReference type="CDD" id="cd00143">
    <property type="entry name" value="PP2Cc"/>
    <property type="match status" value="1"/>
</dbReference>
<protein>
    <submittedName>
        <fullName evidence="2">PPM1D</fullName>
        <ecNumber evidence="2">3.1.3.16</ecNumber>
    </submittedName>
</protein>
<dbReference type="PROSITE" id="PS51746">
    <property type="entry name" value="PPM_2"/>
    <property type="match status" value="1"/>
</dbReference>
<dbReference type="OrthoDB" id="10025511at2759"/>
<dbReference type="GO" id="GO:0004722">
    <property type="term" value="F:protein serine/threonine phosphatase activity"/>
    <property type="evidence" value="ECO:0007669"/>
    <property type="project" value="UniProtKB-EC"/>
</dbReference>
<keyword evidence="2" id="KW-0378">Hydrolase</keyword>
<dbReference type="InterPro" id="IPR036457">
    <property type="entry name" value="PPM-type-like_dom_sf"/>
</dbReference>
<sequence length="607" mass="66359">MAPSIGLNLRVTGYCNQGGSTRGGAVCKGAFNGLHCSSKKGFWGSDDEGILKAIHDGFIQTHQAMWKELESWPRTASGLPSTAGTTASIAFIRRSKIYIGHVGDSAIVLGVQDPENPNVWRCEPLTKDHKPESVEESLRITRSGGKVICKSGVPRVVWNRPKMGHKGPIRRSTPIDEIPFLAVATFFRHFETSLFILATDGAWNMISPQQAVSHVCQAEKANEQHTLNPSLIRQWINPSKHLVDKAIERWNLNNLRADNTSVVTVMLDPPGPPRALVLKRQGRELAQLNNTNSNIVDAASSARGSVALVTNTTPEDLGVPSTPLLPPPPPNSTPLPLASSTVPGNNKYLKTRSNGLIGAPENQDDENLVQPESKLLKNLQSNEKCQDKNVPSALSGSNNSSQTTTTKSPSGSSSPCDGAIQCNEISSSDESPSNNRSLKQRVLFKKPLKESCISRELNALKMDSQGVQLRRRLKKHNSESSSNSSDTENEEHSINRPPQKRILRSSSILPSSEFSTLASSCSSPCKKKKTTHEVHRKHSEGEEGEDEGNTHFLRSSRKSPLRGQKRKLRGQFELPTPSKSLNNNIVLATKQPVVTRSKSARVLQIKK</sequence>
<keyword evidence="3" id="KW-1185">Reference proteome</keyword>
<evidence type="ECO:0000313" key="2">
    <source>
        <dbReference type="EMBL" id="CAF2930513.1"/>
    </source>
</evidence>
<feature type="region of interest" description="Disordered" evidence="1">
    <location>
        <begin position="383"/>
        <end position="436"/>
    </location>
</feature>
<name>A0A7R8CU50_LEPSM</name>
<dbReference type="AlphaFoldDB" id="A0A7R8CU50"/>
<dbReference type="InterPro" id="IPR001932">
    <property type="entry name" value="PPM-type_phosphatase-like_dom"/>
</dbReference>
<feature type="compositionally biased region" description="Basic residues" evidence="1">
    <location>
        <begin position="554"/>
        <end position="569"/>
    </location>
</feature>
<accession>A0A7R8CU50</accession>
<dbReference type="Gene3D" id="3.60.40.10">
    <property type="entry name" value="PPM-type phosphatase domain"/>
    <property type="match status" value="1"/>
</dbReference>
<feature type="compositionally biased region" description="Low complexity" evidence="1">
    <location>
        <begin position="423"/>
        <end position="436"/>
    </location>
</feature>
<dbReference type="Proteomes" id="UP000675881">
    <property type="component" value="Chromosome 4"/>
</dbReference>
<reference evidence="2" key="1">
    <citation type="submission" date="2021-02" db="EMBL/GenBank/DDBJ databases">
        <authorList>
            <person name="Bekaert M."/>
        </authorList>
    </citation>
    <scope>NUCLEOTIDE SEQUENCE</scope>
    <source>
        <strain evidence="2">IoA-00</strain>
    </source>
</reference>
<dbReference type="SMART" id="SM00332">
    <property type="entry name" value="PP2Cc"/>
    <property type="match status" value="1"/>
</dbReference>
<feature type="region of interest" description="Disordered" evidence="1">
    <location>
        <begin position="312"/>
        <end position="367"/>
    </location>
</feature>
<dbReference type="EMBL" id="HG994583">
    <property type="protein sequence ID" value="CAF2930513.1"/>
    <property type="molecule type" value="Genomic_DNA"/>
</dbReference>
<feature type="compositionally biased region" description="Low complexity" evidence="1">
    <location>
        <begin position="395"/>
        <end position="415"/>
    </location>
</feature>
<feature type="compositionally biased region" description="Pro residues" evidence="1">
    <location>
        <begin position="323"/>
        <end position="333"/>
    </location>
</feature>
<evidence type="ECO:0000313" key="3">
    <source>
        <dbReference type="Proteomes" id="UP000675881"/>
    </source>
</evidence>